<protein>
    <recommendedName>
        <fullName evidence="1">DUF559 domain-containing protein</fullName>
    </recommendedName>
</protein>
<organism evidence="2">
    <name type="scientific">Desulfitobacterium hafniense</name>
    <name type="common">Desulfitobacterium frappieri</name>
    <dbReference type="NCBI Taxonomy" id="49338"/>
    <lineage>
        <taxon>Bacteria</taxon>
        <taxon>Bacillati</taxon>
        <taxon>Bacillota</taxon>
        <taxon>Clostridia</taxon>
        <taxon>Eubacteriales</taxon>
        <taxon>Desulfitobacteriaceae</taxon>
        <taxon>Desulfitobacterium</taxon>
    </lineage>
</organism>
<dbReference type="Pfam" id="PF04480">
    <property type="entry name" value="DUF559"/>
    <property type="match status" value="1"/>
</dbReference>
<proteinExistence type="predicted"/>
<feature type="domain" description="DUF559" evidence="1">
    <location>
        <begin position="90"/>
        <end position="171"/>
    </location>
</feature>
<accession>A0A098AU99</accession>
<gene>
    <name evidence="2" type="ORF">DPCES_5387</name>
</gene>
<dbReference type="Gene3D" id="3.40.960.10">
    <property type="entry name" value="VSR Endonuclease"/>
    <property type="match status" value="1"/>
</dbReference>
<dbReference type="AlphaFoldDB" id="A0A098AU99"/>
<sequence>MAENLTNSLLETTREFEKQFEDILPATERTGRVQDVLDIILGRFTLKKLQNLSKCESPIEKMMCLCLWEQMEPMKPQYVIHLLPQWEVQIEGREYRADFFIEAWAKCFPHRVAKVIIECDGHNYHERTPEQAKHDKRRDRAFTKAGYQVLRYTGKEITADPFRCAQDVFVTVRELLRMDDEVK</sequence>
<reference evidence="2" key="1">
    <citation type="submission" date="2014-07" db="EMBL/GenBank/DDBJ databases">
        <authorList>
            <person name="Hornung V.Bastian."/>
        </authorList>
    </citation>
    <scope>NUCLEOTIDE SEQUENCE</scope>
    <source>
        <strain evidence="2">PCE-S</strain>
    </source>
</reference>
<dbReference type="EMBL" id="LK996027">
    <property type="protein sequence ID" value="CDV96385.1"/>
    <property type="molecule type" value="Genomic_DNA"/>
</dbReference>
<evidence type="ECO:0000259" key="1">
    <source>
        <dbReference type="Pfam" id="PF04480"/>
    </source>
</evidence>
<dbReference type="RefSeq" id="WP_208926883.1">
    <property type="nucleotide sequence ID" value="NZ_LK996027.1"/>
</dbReference>
<name>A0A098AU99_DESHA</name>
<dbReference type="InterPro" id="IPR011335">
    <property type="entry name" value="Restrct_endonuc-II-like"/>
</dbReference>
<dbReference type="PATRIC" id="fig|49338.4.peg.5799"/>
<evidence type="ECO:0000313" key="2">
    <source>
        <dbReference type="EMBL" id="CDV96385.1"/>
    </source>
</evidence>
<dbReference type="InterPro" id="IPR007569">
    <property type="entry name" value="DUF559"/>
</dbReference>
<dbReference type="SUPFAM" id="SSF52980">
    <property type="entry name" value="Restriction endonuclease-like"/>
    <property type="match status" value="1"/>
</dbReference>